<keyword evidence="6 7" id="KW-0472">Membrane</keyword>
<feature type="transmembrane region" description="Helical" evidence="7">
    <location>
        <begin position="243"/>
        <end position="264"/>
    </location>
</feature>
<keyword evidence="10" id="KW-1185">Reference proteome</keyword>
<feature type="transmembrane region" description="Helical" evidence="7">
    <location>
        <begin position="380"/>
        <end position="403"/>
    </location>
</feature>
<evidence type="ECO:0000259" key="8">
    <source>
        <dbReference type="PROSITE" id="PS50850"/>
    </source>
</evidence>
<feature type="domain" description="Major facilitator superfamily (MFS) profile" evidence="8">
    <location>
        <begin position="1"/>
        <end position="441"/>
    </location>
</feature>
<dbReference type="Proteomes" id="UP001165283">
    <property type="component" value="Unassembled WGS sequence"/>
</dbReference>
<feature type="transmembrane region" description="Helical" evidence="7">
    <location>
        <begin position="307"/>
        <end position="325"/>
    </location>
</feature>
<keyword evidence="3" id="KW-1003">Cell membrane</keyword>
<dbReference type="PANTHER" id="PTHR42718">
    <property type="entry name" value="MAJOR FACILITATOR SUPERFAMILY MULTIDRUG TRANSPORTER MFSC"/>
    <property type="match status" value="1"/>
</dbReference>
<feature type="transmembrane region" description="Helical" evidence="7">
    <location>
        <begin position="178"/>
        <end position="198"/>
    </location>
</feature>
<dbReference type="CDD" id="cd17321">
    <property type="entry name" value="MFS_MMR_MDR_like"/>
    <property type="match status" value="1"/>
</dbReference>
<sequence length="445" mass="44457">MVILDGTIVSIALPAIQADLGFSPSALAWTVNAYLLPVGGLLLLAGRLGDLLGRRRVLLTGLVLFVLASILCGLAPDPATLIGARFAQGVAAALASAVVLGMVVELFPEPAERARAMGVYAFVGAAGASIGVLLGGVLTETAGWPWIFWVNVPIGLVAVLLIRWAVAPDGPRPAAGRPDVLGGVLVTGGLVLAVLTIVDTSGPLVRTGTGLLAVALLVGFVLRQRRVREPLVRLGIFASRAVSGGNAAQLLMVAGMLGFQFIAAQYLQNSLGYEPAAAGLAMLPIPLVIAVVSLAFSGRLIGWSGPFRVLVVGELLLVAGLLLLARPPVGAYALDVLPSLAVLGIGAGLTLPAVTTVMMSDATPADAGLASGLANTSQQIGGALGTAVLAAVAAAVTDGYLAAGEPAAAALGAGYRIAFVVGAAAVAAALAVTVVVLGRRSADVA</sequence>
<proteinExistence type="predicted"/>
<feature type="transmembrane region" description="Helical" evidence="7">
    <location>
        <begin position="276"/>
        <end position="295"/>
    </location>
</feature>
<evidence type="ECO:0000256" key="6">
    <source>
        <dbReference type="ARBA" id="ARBA00023136"/>
    </source>
</evidence>
<keyword evidence="5 7" id="KW-1133">Transmembrane helix</keyword>
<accession>A0ABT0ZSX4</accession>
<evidence type="ECO:0000256" key="1">
    <source>
        <dbReference type="ARBA" id="ARBA00004651"/>
    </source>
</evidence>
<dbReference type="Gene3D" id="1.20.1250.20">
    <property type="entry name" value="MFS general substrate transporter like domains"/>
    <property type="match status" value="1"/>
</dbReference>
<evidence type="ECO:0000256" key="5">
    <source>
        <dbReference type="ARBA" id="ARBA00022989"/>
    </source>
</evidence>
<dbReference type="InterPro" id="IPR020846">
    <property type="entry name" value="MFS_dom"/>
</dbReference>
<comment type="subcellular location">
    <subcellularLocation>
        <location evidence="1">Cell membrane</location>
        <topology evidence="1">Multi-pass membrane protein</topology>
    </subcellularLocation>
</comment>
<name>A0ABT0ZSX4_9PSEU</name>
<dbReference type="InterPro" id="IPR011701">
    <property type="entry name" value="MFS"/>
</dbReference>
<reference evidence="9" key="1">
    <citation type="submission" date="2021-04" db="EMBL/GenBank/DDBJ databases">
        <title>Pseudonocardia sp. nov., isolated from sandy soil of mangrove forest.</title>
        <authorList>
            <person name="Zan Z."/>
            <person name="Huang R."/>
            <person name="Liu W."/>
        </authorList>
    </citation>
    <scope>NUCLEOTIDE SEQUENCE</scope>
    <source>
        <strain evidence="9">S2-4</strain>
    </source>
</reference>
<feature type="transmembrane region" description="Helical" evidence="7">
    <location>
        <begin position="57"/>
        <end position="76"/>
    </location>
</feature>
<dbReference type="Pfam" id="PF07690">
    <property type="entry name" value="MFS_1"/>
    <property type="match status" value="1"/>
</dbReference>
<gene>
    <name evidence="9" type="ORF">KDL28_02140</name>
</gene>
<evidence type="ECO:0000313" key="10">
    <source>
        <dbReference type="Proteomes" id="UP001165283"/>
    </source>
</evidence>
<organism evidence="9 10">
    <name type="scientific">Pseudonocardia humida</name>
    <dbReference type="NCBI Taxonomy" id="2800819"/>
    <lineage>
        <taxon>Bacteria</taxon>
        <taxon>Bacillati</taxon>
        <taxon>Actinomycetota</taxon>
        <taxon>Actinomycetes</taxon>
        <taxon>Pseudonocardiales</taxon>
        <taxon>Pseudonocardiaceae</taxon>
        <taxon>Pseudonocardia</taxon>
    </lineage>
</organism>
<comment type="caution">
    <text evidence="9">The sequence shown here is derived from an EMBL/GenBank/DDBJ whole genome shotgun (WGS) entry which is preliminary data.</text>
</comment>
<dbReference type="SUPFAM" id="SSF103473">
    <property type="entry name" value="MFS general substrate transporter"/>
    <property type="match status" value="1"/>
</dbReference>
<feature type="transmembrane region" description="Helical" evidence="7">
    <location>
        <begin position="144"/>
        <end position="166"/>
    </location>
</feature>
<feature type="transmembrane region" description="Helical" evidence="7">
    <location>
        <begin position="26"/>
        <end position="45"/>
    </location>
</feature>
<feature type="transmembrane region" description="Helical" evidence="7">
    <location>
        <begin position="337"/>
        <end position="359"/>
    </location>
</feature>
<keyword evidence="4 7" id="KW-0812">Transmembrane</keyword>
<evidence type="ECO:0000256" key="4">
    <source>
        <dbReference type="ARBA" id="ARBA00022692"/>
    </source>
</evidence>
<feature type="transmembrane region" description="Helical" evidence="7">
    <location>
        <begin position="204"/>
        <end position="222"/>
    </location>
</feature>
<dbReference type="PROSITE" id="PS50850">
    <property type="entry name" value="MFS"/>
    <property type="match status" value="1"/>
</dbReference>
<feature type="transmembrane region" description="Helical" evidence="7">
    <location>
        <begin position="82"/>
        <end position="107"/>
    </location>
</feature>
<evidence type="ECO:0000256" key="3">
    <source>
        <dbReference type="ARBA" id="ARBA00022475"/>
    </source>
</evidence>
<evidence type="ECO:0000256" key="7">
    <source>
        <dbReference type="SAM" id="Phobius"/>
    </source>
</evidence>
<dbReference type="Gene3D" id="1.20.1720.10">
    <property type="entry name" value="Multidrug resistance protein D"/>
    <property type="match status" value="1"/>
</dbReference>
<evidence type="ECO:0000313" key="9">
    <source>
        <dbReference type="EMBL" id="MCO1653847.1"/>
    </source>
</evidence>
<dbReference type="EMBL" id="JAGSOV010000008">
    <property type="protein sequence ID" value="MCO1653847.1"/>
    <property type="molecule type" value="Genomic_DNA"/>
</dbReference>
<protein>
    <submittedName>
        <fullName evidence="9">MFS transporter</fullName>
    </submittedName>
</protein>
<dbReference type="InterPro" id="IPR036259">
    <property type="entry name" value="MFS_trans_sf"/>
</dbReference>
<dbReference type="PANTHER" id="PTHR42718:SF46">
    <property type="entry name" value="BLR6921 PROTEIN"/>
    <property type="match status" value="1"/>
</dbReference>
<evidence type="ECO:0000256" key="2">
    <source>
        <dbReference type="ARBA" id="ARBA00022448"/>
    </source>
</evidence>
<feature type="transmembrane region" description="Helical" evidence="7">
    <location>
        <begin position="119"/>
        <end position="138"/>
    </location>
</feature>
<keyword evidence="2" id="KW-0813">Transport</keyword>
<feature type="transmembrane region" description="Helical" evidence="7">
    <location>
        <begin position="415"/>
        <end position="437"/>
    </location>
</feature>